<feature type="transmembrane region" description="Helical" evidence="1">
    <location>
        <begin position="247"/>
        <end position="268"/>
    </location>
</feature>
<dbReference type="Proteomes" id="UP001193734">
    <property type="component" value="Unassembled WGS sequence"/>
</dbReference>
<keyword evidence="1" id="KW-0472">Membrane</keyword>
<dbReference type="RefSeq" id="WP_172177792.1">
    <property type="nucleotide sequence ID" value="NZ_CASGKG010000034.1"/>
</dbReference>
<feature type="transmembrane region" description="Helical" evidence="1">
    <location>
        <begin position="122"/>
        <end position="140"/>
    </location>
</feature>
<evidence type="ECO:0000256" key="1">
    <source>
        <dbReference type="SAM" id="Phobius"/>
    </source>
</evidence>
<feature type="transmembrane region" description="Helical" evidence="1">
    <location>
        <begin position="274"/>
        <end position="292"/>
    </location>
</feature>
<dbReference type="EMBL" id="JABKKE010000016">
    <property type="protein sequence ID" value="NPE14630.1"/>
    <property type="molecule type" value="Genomic_DNA"/>
</dbReference>
<keyword evidence="3" id="KW-1185">Reference proteome</keyword>
<keyword evidence="1" id="KW-0812">Transmembrane</keyword>
<dbReference type="Pfam" id="PF14093">
    <property type="entry name" value="DUF4271"/>
    <property type="match status" value="1"/>
</dbReference>
<keyword evidence="1" id="KW-1133">Transmembrane helix</keyword>
<reference evidence="2 3" key="1">
    <citation type="submission" date="2020-05" db="EMBL/GenBank/DDBJ databases">
        <title>Distinct polysaccharide utilization as determinants for interspecies competition between intestinal Prevotella spp.</title>
        <authorList>
            <person name="Galvez E.J.C."/>
            <person name="Iljazovic A."/>
            <person name="Strowig T."/>
        </authorList>
    </citation>
    <scope>NUCLEOTIDE SEQUENCE [LARGE SCALE GENOMIC DNA]</scope>
    <source>
        <strain evidence="2 3">PROD</strain>
    </source>
</reference>
<dbReference type="GeneID" id="82158079"/>
<comment type="caution">
    <text evidence="2">The sequence shown here is derived from an EMBL/GenBank/DDBJ whole genome shotgun (WGS) entry which is preliminary data.</text>
</comment>
<accession>A0ABX2AYA1</accession>
<name>A0ABX2AYA1_9BACT</name>
<protein>
    <submittedName>
        <fullName evidence="2">DUF4271 domain-containing protein</fullName>
    </submittedName>
</protein>
<evidence type="ECO:0000313" key="2">
    <source>
        <dbReference type="EMBL" id="NPE14630.1"/>
    </source>
</evidence>
<feature type="transmembrane region" description="Helical" evidence="1">
    <location>
        <begin position="211"/>
        <end position="235"/>
    </location>
</feature>
<evidence type="ECO:0000313" key="3">
    <source>
        <dbReference type="Proteomes" id="UP001193734"/>
    </source>
</evidence>
<organism evidence="2 3">
    <name type="scientific">Xylanibacter rodentium</name>
    <dbReference type="NCBI Taxonomy" id="2736289"/>
    <lineage>
        <taxon>Bacteria</taxon>
        <taxon>Pseudomonadati</taxon>
        <taxon>Bacteroidota</taxon>
        <taxon>Bacteroidia</taxon>
        <taxon>Bacteroidales</taxon>
        <taxon>Prevotellaceae</taxon>
        <taxon>Xylanibacter</taxon>
    </lineage>
</organism>
<gene>
    <name evidence="2" type="ORF">HPS55_09915</name>
</gene>
<feature type="transmembrane region" description="Helical" evidence="1">
    <location>
        <begin position="304"/>
        <end position="329"/>
    </location>
</feature>
<dbReference type="InterPro" id="IPR025367">
    <property type="entry name" value="DUF4271"/>
</dbReference>
<proteinExistence type="predicted"/>
<sequence length="338" mass="38558">MSRQDSIVHESVATVGHDIVPYGRPLTPAHVLRRLPPDATPSQQDSAIQAVFTPGEVHYSNRPDTLHLPCHDAGRSIFDVSLPVYYEENYFSGDSLLHPEIKGGRHGVSGDPVPYTMRDDDIITGLLLLCFILVVVALSNSRRFIVRQLKDFLYVPHSGISAITETTSEVRFQFFLVLQTCLQFSIFQYFYTRHYIGSTFILDSQYHLIAIYFAMFAGYFLFKGLLYMFVNPVLLDYKKNLQWMKSALFITSTEGVLLLPVVLLQVYFDLEIQSVVIYFIVVLILVKILTFYKCYFIFFRKAGVILQIILYFCALEIVPIAALWGALVITGNHLKINI</sequence>
<feature type="transmembrane region" description="Helical" evidence="1">
    <location>
        <begin position="172"/>
        <end position="191"/>
    </location>
</feature>